<gene>
    <name evidence="2" type="ORF">GMARGA_LOCUS23409</name>
</gene>
<keyword evidence="3" id="KW-1185">Reference proteome</keyword>
<evidence type="ECO:0000313" key="3">
    <source>
        <dbReference type="Proteomes" id="UP000789901"/>
    </source>
</evidence>
<evidence type="ECO:0000256" key="1">
    <source>
        <dbReference type="SAM" id="MobiDB-lite"/>
    </source>
</evidence>
<organism evidence="2 3">
    <name type="scientific">Gigaspora margarita</name>
    <dbReference type="NCBI Taxonomy" id="4874"/>
    <lineage>
        <taxon>Eukaryota</taxon>
        <taxon>Fungi</taxon>
        <taxon>Fungi incertae sedis</taxon>
        <taxon>Mucoromycota</taxon>
        <taxon>Glomeromycotina</taxon>
        <taxon>Glomeromycetes</taxon>
        <taxon>Diversisporales</taxon>
        <taxon>Gigasporaceae</taxon>
        <taxon>Gigaspora</taxon>
    </lineage>
</organism>
<evidence type="ECO:0000313" key="2">
    <source>
        <dbReference type="EMBL" id="CAG8802388.1"/>
    </source>
</evidence>
<reference evidence="2 3" key="1">
    <citation type="submission" date="2021-06" db="EMBL/GenBank/DDBJ databases">
        <authorList>
            <person name="Kallberg Y."/>
            <person name="Tangrot J."/>
            <person name="Rosling A."/>
        </authorList>
    </citation>
    <scope>NUCLEOTIDE SEQUENCE [LARGE SCALE GENOMIC DNA]</scope>
    <source>
        <strain evidence="2 3">120-4 pot B 10/14</strain>
    </source>
</reference>
<dbReference type="EMBL" id="CAJVQB010023655">
    <property type="protein sequence ID" value="CAG8802388.1"/>
    <property type="molecule type" value="Genomic_DNA"/>
</dbReference>
<comment type="caution">
    <text evidence="2">The sequence shown here is derived from an EMBL/GenBank/DDBJ whole genome shotgun (WGS) entry which is preliminary data.</text>
</comment>
<proteinExistence type="predicted"/>
<name>A0ABN7VVN5_GIGMA</name>
<sequence length="143" mass="16101">MVSSERIRVQHKYRIDLFESLLCHVSGFALKKTYDEWIKALNATVDSSLSPCTGILRSTMGIPYSHIISERLTTGQALQQIDFHEHWWIQAIAYAQLEELLQSPPVVPKNPVISKPQGRPAGAKNKSQKSTARDPSAFELVEK</sequence>
<protein>
    <submittedName>
        <fullName evidence="2">37989_t:CDS:1</fullName>
    </submittedName>
</protein>
<dbReference type="Proteomes" id="UP000789901">
    <property type="component" value="Unassembled WGS sequence"/>
</dbReference>
<accession>A0ABN7VVN5</accession>
<feature type="region of interest" description="Disordered" evidence="1">
    <location>
        <begin position="108"/>
        <end position="143"/>
    </location>
</feature>